<dbReference type="InterPro" id="IPR021860">
    <property type="entry name" value="Peptidase_S12_Pab87-rel_C"/>
</dbReference>
<dbReference type="Gene3D" id="3.40.710.10">
    <property type="entry name" value="DD-peptidase/beta-lactamase superfamily"/>
    <property type="match status" value="1"/>
</dbReference>
<evidence type="ECO:0000313" key="5">
    <source>
        <dbReference type="Proteomes" id="UP000295525"/>
    </source>
</evidence>
<dbReference type="InterPro" id="IPR001466">
    <property type="entry name" value="Beta-lactam-related"/>
</dbReference>
<dbReference type="AlphaFoldDB" id="A0A4R3M6F0"/>
<organism evidence="4 5">
    <name type="scientific">Paralcaligenes ureilyticus</name>
    <dbReference type="NCBI Taxonomy" id="627131"/>
    <lineage>
        <taxon>Bacteria</taxon>
        <taxon>Pseudomonadati</taxon>
        <taxon>Pseudomonadota</taxon>
        <taxon>Betaproteobacteria</taxon>
        <taxon>Burkholderiales</taxon>
        <taxon>Alcaligenaceae</taxon>
        <taxon>Paralcaligenes</taxon>
    </lineage>
</organism>
<keyword evidence="5" id="KW-1185">Reference proteome</keyword>
<dbReference type="PANTHER" id="PTHR46825:SF15">
    <property type="entry name" value="BETA-LACTAMASE-RELATED DOMAIN-CONTAINING PROTEIN"/>
    <property type="match status" value="1"/>
</dbReference>
<dbReference type="Pfam" id="PF11954">
    <property type="entry name" value="DUF3471"/>
    <property type="match status" value="1"/>
</dbReference>
<reference evidence="4 5" key="1">
    <citation type="submission" date="2019-03" db="EMBL/GenBank/DDBJ databases">
        <title>Genomic Encyclopedia of Type Strains, Phase IV (KMG-IV): sequencing the most valuable type-strain genomes for metagenomic binning, comparative biology and taxonomic classification.</title>
        <authorList>
            <person name="Goeker M."/>
        </authorList>
    </citation>
    <scope>NUCLEOTIDE SEQUENCE [LARGE SCALE GENOMIC DNA]</scope>
    <source>
        <strain evidence="4 5">DSM 24591</strain>
    </source>
</reference>
<dbReference type="EMBL" id="SMAJ01000005">
    <property type="protein sequence ID" value="TCT08642.1"/>
    <property type="molecule type" value="Genomic_DNA"/>
</dbReference>
<proteinExistence type="predicted"/>
<feature type="domain" description="Peptidase S12 Pab87-related C-terminal" evidence="3">
    <location>
        <begin position="442"/>
        <end position="520"/>
    </location>
</feature>
<feature type="signal peptide" evidence="1">
    <location>
        <begin position="1"/>
        <end position="29"/>
    </location>
</feature>
<evidence type="ECO:0000259" key="3">
    <source>
        <dbReference type="Pfam" id="PF11954"/>
    </source>
</evidence>
<comment type="caution">
    <text evidence="4">The sequence shown here is derived from an EMBL/GenBank/DDBJ whole genome shotgun (WGS) entry which is preliminary data.</text>
</comment>
<evidence type="ECO:0000259" key="2">
    <source>
        <dbReference type="Pfam" id="PF00144"/>
    </source>
</evidence>
<dbReference type="Proteomes" id="UP000295525">
    <property type="component" value="Unassembled WGS sequence"/>
</dbReference>
<evidence type="ECO:0000313" key="4">
    <source>
        <dbReference type="EMBL" id="TCT08642.1"/>
    </source>
</evidence>
<dbReference type="RefSeq" id="WP_132581798.1">
    <property type="nucleotide sequence ID" value="NZ_SMAJ01000005.1"/>
</dbReference>
<name>A0A4R3M6F0_9BURK</name>
<accession>A0A4R3M6F0</accession>
<dbReference type="Gene3D" id="2.40.128.600">
    <property type="match status" value="1"/>
</dbReference>
<feature type="chain" id="PRO_5020607076" evidence="1">
    <location>
        <begin position="30"/>
        <end position="535"/>
    </location>
</feature>
<dbReference type="OrthoDB" id="9801061at2"/>
<gene>
    <name evidence="4" type="ORF">EDC26_105194</name>
</gene>
<evidence type="ECO:0000256" key="1">
    <source>
        <dbReference type="SAM" id="SignalP"/>
    </source>
</evidence>
<dbReference type="InterPro" id="IPR050491">
    <property type="entry name" value="AmpC-like"/>
</dbReference>
<dbReference type="Pfam" id="PF00144">
    <property type="entry name" value="Beta-lactamase"/>
    <property type="match status" value="1"/>
</dbReference>
<dbReference type="InterPro" id="IPR012338">
    <property type="entry name" value="Beta-lactam/transpept-like"/>
</dbReference>
<protein>
    <submittedName>
        <fullName evidence="4">CubicO group peptidase (Beta-lactamase class C family)</fullName>
    </submittedName>
</protein>
<feature type="domain" description="Beta-lactamase-related" evidence="2">
    <location>
        <begin position="61"/>
        <end position="386"/>
    </location>
</feature>
<keyword evidence="1" id="KW-0732">Signal</keyword>
<dbReference type="SUPFAM" id="SSF56601">
    <property type="entry name" value="beta-lactamase/transpeptidase-like"/>
    <property type="match status" value="1"/>
</dbReference>
<sequence>MISSFVLRPVHTAALGISAVFMLSAMAHAAPTPPTASQLAPERTAGVPIVDGQIDRAIAQLDALADSVMKKSGIPGMSVAVVKDGKTVYAKGFGVRKIGEDARVDADTVFQLASLSKALGSTVVAHQVGEGIIRWKTPVVKHLPWFALDDPWVTQHVTIGDLFSHRSGLPDLAGEDLINLGYNKQEIIKSLRFLRLKPFRNSYSYSSMGLTAAAESVAAASGEDWATLSQNVLYGPLGMSSTSSRYADFAKRSDRAYAHIRGAHGFEAIYTPQTDSQAPAGGASSSANDMAKWMAMVLQYGRYQGRRIVAKDALLPAITPQTLTHRPTSASARSSFYGYGFNVGIQPSGRVMLSHSGALTEGVATTFELIPSAHVGIVVLSNASPVGAVEALAVEFTELVQLGTITRDWYSLYANAMAGMDTPFGELAGQHPPMQANTGSPPASYTGTYTNNYFGPITVKDHAGKLLLTIGPQNRKYTLQPWGKNRFVFPLSTQYEPPGSVSSADFTMSDTGKGKSLMIEFLNRNGQGTFVRRGN</sequence>
<dbReference type="PANTHER" id="PTHR46825">
    <property type="entry name" value="D-ALANYL-D-ALANINE-CARBOXYPEPTIDASE/ENDOPEPTIDASE AMPH"/>
    <property type="match status" value="1"/>
</dbReference>